<dbReference type="Proteomes" id="UP001172457">
    <property type="component" value="Chromosome 6"/>
</dbReference>
<feature type="transmembrane region" description="Helical" evidence="2">
    <location>
        <begin position="22"/>
        <end position="39"/>
    </location>
</feature>
<feature type="compositionally biased region" description="Basic and acidic residues" evidence="1">
    <location>
        <begin position="85"/>
        <end position="100"/>
    </location>
</feature>
<dbReference type="EMBL" id="JARYMX010000006">
    <property type="protein sequence ID" value="KAJ9543455.1"/>
    <property type="molecule type" value="Genomic_DNA"/>
</dbReference>
<protein>
    <submittedName>
        <fullName evidence="3">Uncharacterized protein</fullName>
    </submittedName>
</protein>
<organism evidence="3 4">
    <name type="scientific">Centaurea solstitialis</name>
    <name type="common">yellow star-thistle</name>
    <dbReference type="NCBI Taxonomy" id="347529"/>
    <lineage>
        <taxon>Eukaryota</taxon>
        <taxon>Viridiplantae</taxon>
        <taxon>Streptophyta</taxon>
        <taxon>Embryophyta</taxon>
        <taxon>Tracheophyta</taxon>
        <taxon>Spermatophyta</taxon>
        <taxon>Magnoliopsida</taxon>
        <taxon>eudicotyledons</taxon>
        <taxon>Gunneridae</taxon>
        <taxon>Pentapetalae</taxon>
        <taxon>asterids</taxon>
        <taxon>campanulids</taxon>
        <taxon>Asterales</taxon>
        <taxon>Asteraceae</taxon>
        <taxon>Carduoideae</taxon>
        <taxon>Cardueae</taxon>
        <taxon>Centaureinae</taxon>
        <taxon>Centaurea</taxon>
    </lineage>
</organism>
<dbReference type="PANTHER" id="PTHR35301:SF1">
    <property type="entry name" value="CLAVATA3_ESR (CLE)-RELATED PROTEIN 41-RELATED"/>
    <property type="match status" value="1"/>
</dbReference>
<comment type="caution">
    <text evidence="3">The sequence shown here is derived from an EMBL/GenBank/DDBJ whole genome shotgun (WGS) entry which is preliminary data.</text>
</comment>
<dbReference type="AlphaFoldDB" id="A0AA38W953"/>
<sequence>MAKLRSSSSQISQFSNPSSCPSLFFVSILIIFIFLITLLQSSTSMAVRSVPFEPTTSNSNDKPSRTSSTTTMDFDHHHHPKRTHHDQSHSKPRRSFEAGAHEVPSGPNPISNR</sequence>
<dbReference type="PANTHER" id="PTHR35301">
    <property type="entry name" value="CLAVATA3/ESR (CLE)-RELATED PROTEIN 41-RELATED"/>
    <property type="match status" value="1"/>
</dbReference>
<accession>A0AA38W953</accession>
<feature type="region of interest" description="Disordered" evidence="1">
    <location>
        <begin position="50"/>
        <end position="113"/>
    </location>
</feature>
<evidence type="ECO:0000313" key="4">
    <source>
        <dbReference type="Proteomes" id="UP001172457"/>
    </source>
</evidence>
<reference evidence="3" key="1">
    <citation type="submission" date="2023-03" db="EMBL/GenBank/DDBJ databases">
        <title>Chromosome-scale reference genome and RAD-based genetic map of yellow starthistle (Centaurea solstitialis) reveal putative structural variation and QTLs associated with invader traits.</title>
        <authorList>
            <person name="Reatini B."/>
            <person name="Cang F.A."/>
            <person name="Jiang Q."/>
            <person name="Mckibben M.T.W."/>
            <person name="Barker M.S."/>
            <person name="Rieseberg L.H."/>
            <person name="Dlugosch K.M."/>
        </authorList>
    </citation>
    <scope>NUCLEOTIDE SEQUENCE</scope>
    <source>
        <strain evidence="3">CAN-66</strain>
        <tissue evidence="3">Leaf</tissue>
    </source>
</reference>
<gene>
    <name evidence="3" type="ORF">OSB04_023162</name>
</gene>
<evidence type="ECO:0000313" key="3">
    <source>
        <dbReference type="EMBL" id="KAJ9543455.1"/>
    </source>
</evidence>
<dbReference type="GO" id="GO:0010089">
    <property type="term" value="P:xylem development"/>
    <property type="evidence" value="ECO:0007669"/>
    <property type="project" value="InterPro"/>
</dbReference>
<proteinExistence type="predicted"/>
<evidence type="ECO:0000256" key="1">
    <source>
        <dbReference type="SAM" id="MobiDB-lite"/>
    </source>
</evidence>
<keyword evidence="2" id="KW-0472">Membrane</keyword>
<evidence type="ECO:0000256" key="2">
    <source>
        <dbReference type="SAM" id="Phobius"/>
    </source>
</evidence>
<dbReference type="InterPro" id="IPR037495">
    <property type="entry name" value="CLE41/42/44"/>
</dbReference>
<feature type="compositionally biased region" description="Polar residues" evidence="1">
    <location>
        <begin position="54"/>
        <end position="72"/>
    </location>
</feature>
<dbReference type="GO" id="GO:0033612">
    <property type="term" value="F:receptor serine/threonine kinase binding"/>
    <property type="evidence" value="ECO:0007669"/>
    <property type="project" value="InterPro"/>
</dbReference>
<keyword evidence="2" id="KW-0812">Transmembrane</keyword>
<keyword evidence="2" id="KW-1133">Transmembrane helix</keyword>
<keyword evidence="4" id="KW-1185">Reference proteome</keyword>
<dbReference type="GO" id="GO:0048046">
    <property type="term" value="C:apoplast"/>
    <property type="evidence" value="ECO:0007669"/>
    <property type="project" value="TreeGrafter"/>
</dbReference>
<name>A0AA38W953_9ASTR</name>